<sequence length="481" mass="54639">MLDERPENAVDIFEDLSRDIKKSKFTYDADTVQDKIDKSTEVALAQIQRKLFSKGEGEEEEAAQDEDVETPLPNLMELCFYFEQASIGLNREEMIRVWLALKTLVDTRPLQHVRFWGKILGTEQNYYVAEVEYREGDEEEEEEEAEELAEEDVTEKEGDDEEGEEEHEEDDTPKPVFKLPPVVPKEDNRVGANKKTYFVCNDPGKAWVKLPHVTPAQISGARSIKKFFTGRLEAPVITNPPFPGNEANYLRAQIARISAGTHISPLGFYQFDEEEEEEEEGGGRDHFVNNIDFEGIPVNDLCDPSLGNWVHHVQHILPQGRCSWWNPVQKNEEDFEEDEEEEEKEEPDEPEPEVGPPLLTPLAEDEEVYGLPAWTTCLSSKLVPQYAIAVVHSNLWPGAHAFGFEKKFENVYVGWGHKYSKENYSPPAPLPIQGEFPSGPEITEADDPTPEEEAALRAAQQEAAEAAEEMEEGEDEEEEND</sequence>
<feature type="region of interest" description="Disordered" evidence="6">
    <location>
        <begin position="133"/>
        <end position="185"/>
    </location>
</feature>
<evidence type="ECO:0000256" key="6">
    <source>
        <dbReference type="SAM" id="MobiDB-lite"/>
    </source>
</evidence>
<comment type="subcellular location">
    <subcellularLocation>
        <location evidence="1">Cytoplasm</location>
        <location evidence="1">Cytoskeleton</location>
        <location evidence="1">Cilium axoneme</location>
    </subcellularLocation>
</comment>
<feature type="compositionally biased region" description="Acidic residues" evidence="6">
    <location>
        <begin position="465"/>
        <end position="481"/>
    </location>
</feature>
<reference evidence="7 8" key="1">
    <citation type="submission" date="2018-04" db="EMBL/GenBank/DDBJ databases">
        <title>The genome of golden apple snail Pomacea canaliculata provides insight into stress tolerance and invasive adaptation.</title>
        <authorList>
            <person name="Liu C."/>
            <person name="Liu B."/>
            <person name="Ren Y."/>
            <person name="Zhang Y."/>
            <person name="Wang H."/>
            <person name="Li S."/>
            <person name="Jiang F."/>
            <person name="Yin L."/>
            <person name="Zhang G."/>
            <person name="Qian W."/>
            <person name="Fan W."/>
        </authorList>
    </citation>
    <scope>NUCLEOTIDE SEQUENCE [LARGE SCALE GENOMIC DNA]</scope>
    <source>
        <strain evidence="7">SZHN2017</strain>
        <tissue evidence="7">Muscle</tissue>
    </source>
</reference>
<evidence type="ECO:0000256" key="3">
    <source>
        <dbReference type="ARBA" id="ARBA00023069"/>
    </source>
</evidence>
<evidence type="ECO:0000313" key="7">
    <source>
        <dbReference type="EMBL" id="PVD32296.1"/>
    </source>
</evidence>
<dbReference type="PANTHER" id="PTHR13159">
    <property type="entry name" value="RADIAL SPOKEHEAD-RELATED"/>
    <property type="match status" value="1"/>
</dbReference>
<dbReference type="PANTHER" id="PTHR13159:SF0">
    <property type="entry name" value="RADIAL SPOKE HEAD 6 HOMOLOG A"/>
    <property type="match status" value="1"/>
</dbReference>
<name>A0A2T7PFT9_POMCA</name>
<feature type="compositionally biased region" description="Acidic residues" evidence="6">
    <location>
        <begin position="135"/>
        <end position="171"/>
    </location>
</feature>
<feature type="region of interest" description="Disordered" evidence="6">
    <location>
        <begin position="426"/>
        <end position="481"/>
    </location>
</feature>
<dbReference type="STRING" id="400727.A0A2T7PFT9"/>
<dbReference type="Pfam" id="PF04712">
    <property type="entry name" value="Radial_spoke"/>
    <property type="match status" value="1"/>
</dbReference>
<dbReference type="GO" id="GO:0035082">
    <property type="term" value="P:axoneme assembly"/>
    <property type="evidence" value="ECO:0007669"/>
    <property type="project" value="TreeGrafter"/>
</dbReference>
<evidence type="ECO:0000256" key="1">
    <source>
        <dbReference type="ARBA" id="ARBA00004430"/>
    </source>
</evidence>
<evidence type="ECO:0000256" key="5">
    <source>
        <dbReference type="ARBA" id="ARBA00023273"/>
    </source>
</evidence>
<feature type="compositionally biased region" description="Acidic residues" evidence="6">
    <location>
        <begin position="443"/>
        <end position="453"/>
    </location>
</feature>
<keyword evidence="4" id="KW-0206">Cytoskeleton</keyword>
<dbReference type="Proteomes" id="UP000245119">
    <property type="component" value="Linkage Group LG4"/>
</dbReference>
<dbReference type="OrthoDB" id="272202at2759"/>
<dbReference type="GO" id="GO:0001534">
    <property type="term" value="C:radial spoke"/>
    <property type="evidence" value="ECO:0007669"/>
    <property type="project" value="InterPro"/>
</dbReference>
<proteinExistence type="predicted"/>
<evidence type="ECO:0000313" key="8">
    <source>
        <dbReference type="Proteomes" id="UP000245119"/>
    </source>
</evidence>
<evidence type="ECO:0000256" key="4">
    <source>
        <dbReference type="ARBA" id="ARBA00023212"/>
    </source>
</evidence>
<dbReference type="AlphaFoldDB" id="A0A2T7PFT9"/>
<dbReference type="InterPro" id="IPR006802">
    <property type="entry name" value="Radial_spoke"/>
</dbReference>
<dbReference type="EMBL" id="PZQS01000004">
    <property type="protein sequence ID" value="PVD32296.1"/>
    <property type="molecule type" value="Genomic_DNA"/>
</dbReference>
<dbReference type="GO" id="GO:0060294">
    <property type="term" value="P:cilium movement involved in cell motility"/>
    <property type="evidence" value="ECO:0007669"/>
    <property type="project" value="InterPro"/>
</dbReference>
<evidence type="ECO:0000256" key="2">
    <source>
        <dbReference type="ARBA" id="ARBA00022490"/>
    </source>
</evidence>
<protein>
    <submittedName>
        <fullName evidence="7">Uncharacterized protein</fullName>
    </submittedName>
</protein>
<accession>A0A2T7PFT9</accession>
<comment type="caution">
    <text evidence="7">The sequence shown here is derived from an EMBL/GenBank/DDBJ whole genome shotgun (WGS) entry which is preliminary data.</text>
</comment>
<gene>
    <name evidence="7" type="ORF">C0Q70_07729</name>
</gene>
<keyword evidence="5" id="KW-0966">Cell projection</keyword>
<keyword evidence="2" id="KW-0963">Cytoplasm</keyword>
<feature type="compositionally biased region" description="Acidic residues" evidence="6">
    <location>
        <begin position="333"/>
        <end position="352"/>
    </location>
</feature>
<keyword evidence="3" id="KW-0969">Cilium</keyword>
<feature type="region of interest" description="Disordered" evidence="6">
    <location>
        <begin position="331"/>
        <end position="359"/>
    </location>
</feature>
<organism evidence="7 8">
    <name type="scientific">Pomacea canaliculata</name>
    <name type="common">Golden apple snail</name>
    <dbReference type="NCBI Taxonomy" id="400727"/>
    <lineage>
        <taxon>Eukaryota</taxon>
        <taxon>Metazoa</taxon>
        <taxon>Spiralia</taxon>
        <taxon>Lophotrochozoa</taxon>
        <taxon>Mollusca</taxon>
        <taxon>Gastropoda</taxon>
        <taxon>Caenogastropoda</taxon>
        <taxon>Architaenioglossa</taxon>
        <taxon>Ampullarioidea</taxon>
        <taxon>Ampullariidae</taxon>
        <taxon>Pomacea</taxon>
    </lineage>
</organism>
<keyword evidence="8" id="KW-1185">Reference proteome</keyword>